<sequence>MKIQVGSKGEVAWDVFLEALRKEELLEERLRHSRSSLACAKRWPRKCLDHRVILVLLLGICLLSYGLMYWINLKLSALKNQTGHIVYNNALGKVYHIHFSWKNCGQSDDPMQLTKLKVSPDPVHLDRNITLDLVSFINMDIDKDHQLSVRIGSKNPFLVFFQI</sequence>
<dbReference type="SUPFAM" id="SSF63707">
    <property type="entry name" value="Ganglioside M2 (gm2) activator"/>
    <property type="match status" value="1"/>
</dbReference>
<protein>
    <submittedName>
        <fullName evidence="3">Uncharacterized protein</fullName>
    </submittedName>
</protein>
<keyword evidence="1" id="KW-0732">Signal</keyword>
<feature type="transmembrane region" description="Helical" evidence="2">
    <location>
        <begin position="52"/>
        <end position="71"/>
    </location>
</feature>
<proteinExistence type="predicted"/>
<reference evidence="3 4" key="1">
    <citation type="submission" date="2023-11" db="EMBL/GenBank/DDBJ databases">
        <title>Halocaridina rubra genome assembly.</title>
        <authorList>
            <person name="Smith C."/>
        </authorList>
    </citation>
    <scope>NUCLEOTIDE SEQUENCE [LARGE SCALE GENOMIC DNA]</scope>
    <source>
        <strain evidence="3">EP-1</strain>
        <tissue evidence="3">Whole</tissue>
    </source>
</reference>
<evidence type="ECO:0000256" key="2">
    <source>
        <dbReference type="SAM" id="Phobius"/>
    </source>
</evidence>
<dbReference type="AlphaFoldDB" id="A0AAN8WJQ0"/>
<dbReference type="Proteomes" id="UP001381693">
    <property type="component" value="Unassembled WGS sequence"/>
</dbReference>
<keyword evidence="2" id="KW-1133">Transmembrane helix</keyword>
<name>A0AAN8WJQ0_HALRR</name>
<organism evidence="3 4">
    <name type="scientific">Halocaridina rubra</name>
    <name type="common">Hawaiian red shrimp</name>
    <dbReference type="NCBI Taxonomy" id="373956"/>
    <lineage>
        <taxon>Eukaryota</taxon>
        <taxon>Metazoa</taxon>
        <taxon>Ecdysozoa</taxon>
        <taxon>Arthropoda</taxon>
        <taxon>Crustacea</taxon>
        <taxon>Multicrustacea</taxon>
        <taxon>Malacostraca</taxon>
        <taxon>Eumalacostraca</taxon>
        <taxon>Eucarida</taxon>
        <taxon>Decapoda</taxon>
        <taxon>Pleocyemata</taxon>
        <taxon>Caridea</taxon>
        <taxon>Atyoidea</taxon>
        <taxon>Atyidae</taxon>
        <taxon>Halocaridina</taxon>
    </lineage>
</organism>
<gene>
    <name evidence="3" type="ORF">SK128_006336</name>
</gene>
<keyword evidence="2" id="KW-0472">Membrane</keyword>
<comment type="caution">
    <text evidence="3">The sequence shown here is derived from an EMBL/GenBank/DDBJ whole genome shotgun (WGS) entry which is preliminary data.</text>
</comment>
<evidence type="ECO:0000313" key="4">
    <source>
        <dbReference type="Proteomes" id="UP001381693"/>
    </source>
</evidence>
<dbReference type="EMBL" id="JAXCGZ010022887">
    <property type="protein sequence ID" value="KAK7021741.1"/>
    <property type="molecule type" value="Genomic_DNA"/>
</dbReference>
<evidence type="ECO:0000256" key="1">
    <source>
        <dbReference type="ARBA" id="ARBA00022729"/>
    </source>
</evidence>
<evidence type="ECO:0000313" key="3">
    <source>
        <dbReference type="EMBL" id="KAK7021741.1"/>
    </source>
</evidence>
<keyword evidence="4" id="KW-1185">Reference proteome</keyword>
<dbReference type="InterPro" id="IPR036846">
    <property type="entry name" value="GM2-AP_sf"/>
</dbReference>
<dbReference type="Gene3D" id="2.70.220.10">
    <property type="entry name" value="Ganglioside GM2 activator"/>
    <property type="match status" value="1"/>
</dbReference>
<accession>A0AAN8WJQ0</accession>
<keyword evidence="2" id="KW-0812">Transmembrane</keyword>